<reference evidence="1" key="1">
    <citation type="submission" date="2018-11" db="EMBL/GenBank/DDBJ databases">
        <authorList>
            <consortium name="Pathogen Informatics"/>
        </authorList>
    </citation>
    <scope>NUCLEOTIDE SEQUENCE</scope>
</reference>
<sequence>MAIRKPFDYDFPINHNATPPSLRLAPAQSVLWHASKAQRHSPLEFGSLADPFLKLLSGALSRAQSITINLTCI</sequence>
<dbReference type="AlphaFoldDB" id="A0A3S5BLC1"/>
<name>A0A3S5BLC1_9PLAT</name>
<protein>
    <submittedName>
        <fullName evidence="1">Uncharacterized protein</fullName>
    </submittedName>
</protein>
<evidence type="ECO:0000313" key="1">
    <source>
        <dbReference type="EMBL" id="VEL28780.1"/>
    </source>
</evidence>
<accession>A0A3S5BLC1</accession>
<organism evidence="1 2">
    <name type="scientific">Protopolystoma xenopodis</name>
    <dbReference type="NCBI Taxonomy" id="117903"/>
    <lineage>
        <taxon>Eukaryota</taxon>
        <taxon>Metazoa</taxon>
        <taxon>Spiralia</taxon>
        <taxon>Lophotrochozoa</taxon>
        <taxon>Platyhelminthes</taxon>
        <taxon>Monogenea</taxon>
        <taxon>Polyopisthocotylea</taxon>
        <taxon>Polystomatidea</taxon>
        <taxon>Polystomatidae</taxon>
        <taxon>Protopolystoma</taxon>
    </lineage>
</organism>
<keyword evidence="2" id="KW-1185">Reference proteome</keyword>
<evidence type="ECO:0000313" key="2">
    <source>
        <dbReference type="Proteomes" id="UP000784294"/>
    </source>
</evidence>
<comment type="caution">
    <text evidence="1">The sequence shown here is derived from an EMBL/GenBank/DDBJ whole genome shotgun (WGS) entry which is preliminary data.</text>
</comment>
<dbReference type="EMBL" id="CAAALY010097768">
    <property type="protein sequence ID" value="VEL28780.1"/>
    <property type="molecule type" value="Genomic_DNA"/>
</dbReference>
<gene>
    <name evidence="1" type="ORF">PXEA_LOCUS22220</name>
</gene>
<proteinExistence type="predicted"/>
<dbReference type="Proteomes" id="UP000784294">
    <property type="component" value="Unassembled WGS sequence"/>
</dbReference>